<evidence type="ECO:0000313" key="8">
    <source>
        <dbReference type="EMBL" id="PIP86627.1"/>
    </source>
</evidence>
<evidence type="ECO:0000259" key="7">
    <source>
        <dbReference type="Pfam" id="PF00889"/>
    </source>
</evidence>
<keyword evidence="4 5" id="KW-0648">Protein biosynthesis</keyword>
<dbReference type="GO" id="GO:0005737">
    <property type="term" value="C:cytoplasm"/>
    <property type="evidence" value="ECO:0007669"/>
    <property type="project" value="UniProtKB-SubCell"/>
</dbReference>
<dbReference type="InterPro" id="IPR001816">
    <property type="entry name" value="Transl_elong_EFTs/EF1B"/>
</dbReference>
<dbReference type="InterPro" id="IPR009060">
    <property type="entry name" value="UBA-like_sf"/>
</dbReference>
<organism evidence="8 9">
    <name type="scientific">Candidatus Campbellbacteria bacterium CG22_combo_CG10-13_8_21_14_all_43_18</name>
    <dbReference type="NCBI Taxonomy" id="1974530"/>
    <lineage>
        <taxon>Bacteria</taxon>
        <taxon>Candidatus Campbelliibacteriota</taxon>
    </lineage>
</organism>
<keyword evidence="5" id="KW-0963">Cytoplasm</keyword>
<comment type="subcellular location">
    <subcellularLocation>
        <location evidence="5">Cytoplasm</location>
    </subcellularLocation>
</comment>
<feature type="region of interest" description="Involved in Mg(2+) ion dislocation from EF-Tu" evidence="5">
    <location>
        <begin position="80"/>
        <end position="83"/>
    </location>
</feature>
<dbReference type="Gene3D" id="1.10.286.20">
    <property type="match status" value="1"/>
</dbReference>
<evidence type="ECO:0000313" key="9">
    <source>
        <dbReference type="Proteomes" id="UP000231276"/>
    </source>
</evidence>
<accession>A0A2H0DWT1</accession>
<dbReference type="InterPro" id="IPR036402">
    <property type="entry name" value="EF-Ts_dimer_sf"/>
</dbReference>
<dbReference type="PANTHER" id="PTHR11741">
    <property type="entry name" value="ELONGATION FACTOR TS"/>
    <property type="match status" value="1"/>
</dbReference>
<evidence type="ECO:0000256" key="2">
    <source>
        <dbReference type="ARBA" id="ARBA00016956"/>
    </source>
</evidence>
<dbReference type="HAMAP" id="MF_00050">
    <property type="entry name" value="EF_Ts"/>
    <property type="match status" value="1"/>
</dbReference>
<protein>
    <recommendedName>
        <fullName evidence="2 5">Elongation factor Ts</fullName>
        <shortName evidence="5">EF-Ts</shortName>
    </recommendedName>
</protein>
<evidence type="ECO:0000256" key="3">
    <source>
        <dbReference type="ARBA" id="ARBA00022768"/>
    </source>
</evidence>
<dbReference type="EMBL" id="PCTS01000014">
    <property type="protein sequence ID" value="PIP86627.1"/>
    <property type="molecule type" value="Genomic_DNA"/>
</dbReference>
<comment type="similarity">
    <text evidence="1 5">Belongs to the EF-Ts family.</text>
</comment>
<comment type="function">
    <text evidence="5">Associates with the EF-Tu.GDP complex and induces the exchange of GDP to GTP. It remains bound to the aminoacyl-tRNA.EF-Tu.GTP complex up to the GTP hydrolysis stage on the ribosome.</text>
</comment>
<feature type="coiled-coil region" evidence="6">
    <location>
        <begin position="18"/>
        <end position="52"/>
    </location>
</feature>
<dbReference type="PANTHER" id="PTHR11741:SF0">
    <property type="entry name" value="ELONGATION FACTOR TS, MITOCHONDRIAL"/>
    <property type="match status" value="1"/>
</dbReference>
<dbReference type="Pfam" id="PF00889">
    <property type="entry name" value="EF_TS"/>
    <property type="match status" value="1"/>
</dbReference>
<keyword evidence="6" id="KW-0175">Coiled coil</keyword>
<dbReference type="GO" id="GO:0003746">
    <property type="term" value="F:translation elongation factor activity"/>
    <property type="evidence" value="ECO:0007669"/>
    <property type="project" value="UniProtKB-UniRule"/>
</dbReference>
<dbReference type="Proteomes" id="UP000231276">
    <property type="component" value="Unassembled WGS sequence"/>
</dbReference>
<dbReference type="SUPFAM" id="SSF46934">
    <property type="entry name" value="UBA-like"/>
    <property type="match status" value="1"/>
</dbReference>
<dbReference type="FunFam" id="1.10.8.10:FF:000001">
    <property type="entry name" value="Elongation factor Ts"/>
    <property type="match status" value="1"/>
</dbReference>
<comment type="caution">
    <text evidence="8">The sequence shown here is derived from an EMBL/GenBank/DDBJ whole genome shotgun (WGS) entry which is preliminary data.</text>
</comment>
<evidence type="ECO:0000256" key="6">
    <source>
        <dbReference type="SAM" id="Coils"/>
    </source>
</evidence>
<evidence type="ECO:0000256" key="5">
    <source>
        <dbReference type="HAMAP-Rule" id="MF_00050"/>
    </source>
</evidence>
<dbReference type="Gene3D" id="1.10.8.10">
    <property type="entry name" value="DNA helicase RuvA subunit, C-terminal domain"/>
    <property type="match status" value="1"/>
</dbReference>
<dbReference type="AlphaFoldDB" id="A0A2H0DWT1"/>
<gene>
    <name evidence="5 8" type="primary">tsf</name>
    <name evidence="8" type="ORF">COW82_01055</name>
</gene>
<proteinExistence type="inferred from homology"/>
<reference evidence="8 9" key="1">
    <citation type="submission" date="2017-09" db="EMBL/GenBank/DDBJ databases">
        <title>Depth-based differentiation of microbial function through sediment-hosted aquifers and enrichment of novel symbionts in the deep terrestrial subsurface.</title>
        <authorList>
            <person name="Probst A.J."/>
            <person name="Ladd B."/>
            <person name="Jarett J.K."/>
            <person name="Geller-Mcgrath D.E."/>
            <person name="Sieber C.M."/>
            <person name="Emerson J.B."/>
            <person name="Anantharaman K."/>
            <person name="Thomas B.C."/>
            <person name="Malmstrom R."/>
            <person name="Stieglmeier M."/>
            <person name="Klingl A."/>
            <person name="Woyke T."/>
            <person name="Ryan C.M."/>
            <person name="Banfield J.F."/>
        </authorList>
    </citation>
    <scope>NUCLEOTIDE SEQUENCE [LARGE SCALE GENOMIC DNA]</scope>
    <source>
        <strain evidence="8">CG22_combo_CG10-13_8_21_14_all_43_18</strain>
    </source>
</reference>
<dbReference type="SUPFAM" id="SSF54713">
    <property type="entry name" value="Elongation factor Ts (EF-Ts), dimerisation domain"/>
    <property type="match status" value="1"/>
</dbReference>
<dbReference type="CDD" id="cd14275">
    <property type="entry name" value="UBA_EF-Ts"/>
    <property type="match status" value="1"/>
</dbReference>
<sequence length="192" mass="21833">MITTDQVKELRARTGISIMQCKKALEEAKGDIEKAEILLRKKSKEVAAKKAERSLSSGVVASYVHGNGRVGSLIELLCETDFVAKNEEFQSLARDLAMQVAACDTEFLTRDEINDEDEKKVKEVIEEEIKDKPEEMKEKIRQGKLDAYFKDRILLEQSFIKNSDKKISDLVQEAAQKFGERIEIGRFAKFTI</sequence>
<feature type="domain" description="Translation elongation factor EFTs/EF1B dimerisation" evidence="7">
    <location>
        <begin position="53"/>
        <end position="190"/>
    </location>
</feature>
<dbReference type="InterPro" id="IPR014039">
    <property type="entry name" value="Transl_elong_EFTs/EF1B_dimer"/>
</dbReference>
<dbReference type="Gene3D" id="3.30.479.20">
    <property type="entry name" value="Elongation factor Ts, dimerisation domain"/>
    <property type="match status" value="1"/>
</dbReference>
<keyword evidence="3 5" id="KW-0251">Elongation factor</keyword>
<evidence type="ECO:0000256" key="4">
    <source>
        <dbReference type="ARBA" id="ARBA00022917"/>
    </source>
</evidence>
<name>A0A2H0DWT1_9BACT</name>
<evidence type="ECO:0000256" key="1">
    <source>
        <dbReference type="ARBA" id="ARBA00005532"/>
    </source>
</evidence>